<sequence>MEAVFHKFKERERELMLEDGRSPTLKLLQEKQRRLTTEPNSLSGRGLTQLKRPETWKTRY</sequence>
<evidence type="ECO:0000313" key="2">
    <source>
        <dbReference type="EMBL" id="QRC96402.1"/>
    </source>
</evidence>
<dbReference type="Proteomes" id="UP000663193">
    <property type="component" value="Chromosome 6"/>
</dbReference>
<evidence type="ECO:0000313" key="3">
    <source>
        <dbReference type="Proteomes" id="UP000663193"/>
    </source>
</evidence>
<organism evidence="2 3">
    <name type="scientific">Phaeosphaeria nodorum (strain SN15 / ATCC MYA-4574 / FGSC 10173)</name>
    <name type="common">Glume blotch fungus</name>
    <name type="synonym">Parastagonospora nodorum</name>
    <dbReference type="NCBI Taxonomy" id="321614"/>
    <lineage>
        <taxon>Eukaryota</taxon>
        <taxon>Fungi</taxon>
        <taxon>Dikarya</taxon>
        <taxon>Ascomycota</taxon>
        <taxon>Pezizomycotina</taxon>
        <taxon>Dothideomycetes</taxon>
        <taxon>Pleosporomycetidae</taxon>
        <taxon>Pleosporales</taxon>
        <taxon>Pleosporineae</taxon>
        <taxon>Phaeosphaeriaceae</taxon>
        <taxon>Parastagonospora</taxon>
    </lineage>
</organism>
<dbReference type="VEuPathDB" id="FungiDB:JI435_408920"/>
<gene>
    <name evidence="2" type="ORF">JI435_408920</name>
</gene>
<proteinExistence type="predicted"/>
<dbReference type="EMBL" id="CP069028">
    <property type="protein sequence ID" value="QRC96402.1"/>
    <property type="molecule type" value="Genomic_DNA"/>
</dbReference>
<keyword evidence="3" id="KW-1185">Reference proteome</keyword>
<dbReference type="AlphaFoldDB" id="A0A7U2I1X6"/>
<reference evidence="3" key="1">
    <citation type="journal article" date="2021" name="BMC Genomics">
        <title>Chromosome-level genome assembly and manually-curated proteome of model necrotroph Parastagonospora nodorum Sn15 reveals a genome-wide trove of candidate effector homologs, and redundancy of virulence-related functions within an accessory chromosome.</title>
        <authorList>
            <person name="Bertazzoni S."/>
            <person name="Jones D.A.B."/>
            <person name="Phan H.T."/>
            <person name="Tan K.-C."/>
            <person name="Hane J.K."/>
        </authorList>
    </citation>
    <scope>NUCLEOTIDE SEQUENCE [LARGE SCALE GENOMIC DNA]</scope>
    <source>
        <strain evidence="3">SN15 / ATCC MYA-4574 / FGSC 10173)</strain>
    </source>
</reference>
<accession>A0A7U2I1X6</accession>
<evidence type="ECO:0000256" key="1">
    <source>
        <dbReference type="SAM" id="MobiDB-lite"/>
    </source>
</evidence>
<feature type="region of interest" description="Disordered" evidence="1">
    <location>
        <begin position="32"/>
        <end position="60"/>
    </location>
</feature>
<feature type="compositionally biased region" description="Basic and acidic residues" evidence="1">
    <location>
        <begin position="51"/>
        <end position="60"/>
    </location>
</feature>
<protein>
    <submittedName>
        <fullName evidence="2">Uncharacterized protein</fullName>
    </submittedName>
</protein>
<name>A0A7U2I1X6_PHANO</name>